<comment type="caution">
    <text evidence="1">The sequence shown here is derived from an EMBL/GenBank/DDBJ whole genome shotgun (WGS) entry which is preliminary data.</text>
</comment>
<organism evidence="1 2">
    <name type="scientific">Brassica cretica</name>
    <name type="common">Mustard</name>
    <dbReference type="NCBI Taxonomy" id="69181"/>
    <lineage>
        <taxon>Eukaryota</taxon>
        <taxon>Viridiplantae</taxon>
        <taxon>Streptophyta</taxon>
        <taxon>Embryophyta</taxon>
        <taxon>Tracheophyta</taxon>
        <taxon>Spermatophyta</taxon>
        <taxon>Magnoliopsida</taxon>
        <taxon>eudicotyledons</taxon>
        <taxon>Gunneridae</taxon>
        <taxon>Pentapetalae</taxon>
        <taxon>rosids</taxon>
        <taxon>malvids</taxon>
        <taxon>Brassicales</taxon>
        <taxon>Brassicaceae</taxon>
        <taxon>Brassiceae</taxon>
        <taxon>Brassica</taxon>
    </lineage>
</organism>
<dbReference type="PANTHER" id="PTHR32251">
    <property type="entry name" value="3-OXO-5-ALPHA-STEROID 4-DEHYDROGENASE"/>
    <property type="match status" value="1"/>
</dbReference>
<dbReference type="InterPro" id="IPR010721">
    <property type="entry name" value="UstE-like"/>
</dbReference>
<evidence type="ECO:0000313" key="1">
    <source>
        <dbReference type="EMBL" id="KAF3536490.1"/>
    </source>
</evidence>
<dbReference type="Proteomes" id="UP000712600">
    <property type="component" value="Unassembled WGS sequence"/>
</dbReference>
<proteinExistence type="predicted"/>
<reference evidence="1" key="1">
    <citation type="submission" date="2019-12" db="EMBL/GenBank/DDBJ databases">
        <title>Genome sequencing and annotation of Brassica cretica.</title>
        <authorList>
            <person name="Studholme D.J."/>
            <person name="Sarris P."/>
        </authorList>
    </citation>
    <scope>NUCLEOTIDE SEQUENCE</scope>
    <source>
        <strain evidence="1">PFS-109/04</strain>
        <tissue evidence="1">Leaf</tissue>
    </source>
</reference>
<dbReference type="AlphaFoldDB" id="A0A8S9Q5B4"/>
<dbReference type="PANTHER" id="PTHR32251:SF30">
    <property type="entry name" value="STEROID 5-ALPHA REDUCTASE C-TERMINAL DOMAIN-CONTAINING PROTEIN"/>
    <property type="match status" value="1"/>
</dbReference>
<feature type="non-terminal residue" evidence="1">
    <location>
        <position position="1"/>
    </location>
</feature>
<dbReference type="Pfam" id="PF06966">
    <property type="entry name" value="DUF1295"/>
    <property type="match status" value="1"/>
</dbReference>
<protein>
    <submittedName>
        <fullName evidence="1">Uncharacterized protein</fullName>
    </submittedName>
</protein>
<sequence length="118" mass="13372">MSIWQTPLPYDINKGFGWCLSIFVQNNKAKNTLDDAKNILDAVLVWTVRLPLTDVNASEAGGSLKPADLISWTMWVLGFVIEVAADQQKLHFKNSQENRGKWCDVGMWKYSKIQTTLV</sequence>
<dbReference type="EMBL" id="QGKX02001290">
    <property type="protein sequence ID" value="KAF3536490.1"/>
    <property type="molecule type" value="Genomic_DNA"/>
</dbReference>
<accession>A0A8S9Q5B4</accession>
<name>A0A8S9Q5B4_BRACR</name>
<dbReference type="GO" id="GO:0016020">
    <property type="term" value="C:membrane"/>
    <property type="evidence" value="ECO:0007669"/>
    <property type="project" value="TreeGrafter"/>
</dbReference>
<gene>
    <name evidence="1" type="ORF">F2Q69_00020659</name>
</gene>
<evidence type="ECO:0000313" key="2">
    <source>
        <dbReference type="Proteomes" id="UP000712600"/>
    </source>
</evidence>